<proteinExistence type="predicted"/>
<dbReference type="Proteomes" id="UP000323506">
    <property type="component" value="Chromosome A11"/>
</dbReference>
<organism evidence="2 3">
    <name type="scientific">Gossypium darwinii</name>
    <name type="common">Darwin's cotton</name>
    <name type="synonym">Gossypium barbadense var. darwinii</name>
    <dbReference type="NCBI Taxonomy" id="34276"/>
    <lineage>
        <taxon>Eukaryota</taxon>
        <taxon>Viridiplantae</taxon>
        <taxon>Streptophyta</taxon>
        <taxon>Embryophyta</taxon>
        <taxon>Tracheophyta</taxon>
        <taxon>Spermatophyta</taxon>
        <taxon>Magnoliopsida</taxon>
        <taxon>eudicotyledons</taxon>
        <taxon>Gunneridae</taxon>
        <taxon>Pentapetalae</taxon>
        <taxon>rosids</taxon>
        <taxon>malvids</taxon>
        <taxon>Malvales</taxon>
        <taxon>Malvaceae</taxon>
        <taxon>Malvoideae</taxon>
        <taxon>Gossypium</taxon>
    </lineage>
</organism>
<evidence type="ECO:0000256" key="1">
    <source>
        <dbReference type="SAM" id="Phobius"/>
    </source>
</evidence>
<dbReference type="EMBL" id="CM017698">
    <property type="protein sequence ID" value="TYG92442.1"/>
    <property type="molecule type" value="Genomic_DNA"/>
</dbReference>
<gene>
    <name evidence="2" type="ORF">ES288_A11G031400v1</name>
</gene>
<keyword evidence="1" id="KW-0812">Transmembrane</keyword>
<evidence type="ECO:0000313" key="3">
    <source>
        <dbReference type="Proteomes" id="UP000323506"/>
    </source>
</evidence>
<keyword evidence="3" id="KW-1185">Reference proteome</keyword>
<keyword evidence="1" id="KW-0472">Membrane</keyword>
<accession>A0A5D2EH14</accession>
<keyword evidence="1" id="KW-1133">Transmembrane helix</keyword>
<sequence length="126" mass="14620">MHKNRPFGLVPKEFEGLAFLSRKEPKERAFTPLLAPTMEERPPAKQPRRFRVWRSWWECVMPGNGAAEAWGGKHHGVARVLFFFAIFYYWSGLGLVVWAVLYWVLRGLSNWIVFGPKLACNNASRK</sequence>
<name>A0A5D2EH14_GOSDA</name>
<dbReference type="AlphaFoldDB" id="A0A5D2EH14"/>
<feature type="transmembrane region" description="Helical" evidence="1">
    <location>
        <begin position="80"/>
        <end position="105"/>
    </location>
</feature>
<evidence type="ECO:0000313" key="2">
    <source>
        <dbReference type="EMBL" id="TYG92442.1"/>
    </source>
</evidence>
<protein>
    <submittedName>
        <fullName evidence="2">Uncharacterized protein</fullName>
    </submittedName>
</protein>
<reference evidence="2 3" key="1">
    <citation type="submission" date="2019-06" db="EMBL/GenBank/DDBJ databases">
        <title>WGS assembly of Gossypium darwinii.</title>
        <authorList>
            <person name="Chen Z.J."/>
            <person name="Sreedasyam A."/>
            <person name="Ando A."/>
            <person name="Song Q."/>
            <person name="De L."/>
            <person name="Hulse-Kemp A."/>
            <person name="Ding M."/>
            <person name="Ye W."/>
            <person name="Kirkbride R."/>
            <person name="Jenkins J."/>
            <person name="Plott C."/>
            <person name="Lovell J."/>
            <person name="Lin Y.-M."/>
            <person name="Vaughn R."/>
            <person name="Liu B."/>
            <person name="Li W."/>
            <person name="Simpson S."/>
            <person name="Scheffler B."/>
            <person name="Saski C."/>
            <person name="Grover C."/>
            <person name="Hu G."/>
            <person name="Conover J."/>
            <person name="Carlson J."/>
            <person name="Shu S."/>
            <person name="Boston L."/>
            <person name="Williams M."/>
            <person name="Peterson D."/>
            <person name="Mcgee K."/>
            <person name="Jones D."/>
            <person name="Wendel J."/>
            <person name="Stelly D."/>
            <person name="Grimwood J."/>
            <person name="Schmutz J."/>
        </authorList>
    </citation>
    <scope>NUCLEOTIDE SEQUENCE [LARGE SCALE GENOMIC DNA]</scope>
    <source>
        <strain evidence="2">1808015.09</strain>
    </source>
</reference>